<dbReference type="SUPFAM" id="SSF161098">
    <property type="entry name" value="MetI-like"/>
    <property type="match status" value="1"/>
</dbReference>
<keyword evidence="5 7" id="KW-1133">Transmembrane helix</keyword>
<keyword evidence="4 7" id="KW-0812">Transmembrane</keyword>
<comment type="similarity">
    <text evidence="7">Belongs to the binding-protein-dependent transport system permease family.</text>
</comment>
<comment type="subcellular location">
    <subcellularLocation>
        <location evidence="1 7">Cell membrane</location>
        <topology evidence="1 7">Multi-pass membrane protein</topology>
    </subcellularLocation>
</comment>
<feature type="transmembrane region" description="Helical" evidence="7">
    <location>
        <begin position="191"/>
        <end position="209"/>
    </location>
</feature>
<keyword evidence="3" id="KW-1003">Cell membrane</keyword>
<proteinExistence type="inferred from homology"/>
<dbReference type="InterPro" id="IPR000515">
    <property type="entry name" value="MetI-like"/>
</dbReference>
<evidence type="ECO:0000256" key="3">
    <source>
        <dbReference type="ARBA" id="ARBA00022475"/>
    </source>
</evidence>
<name>A0AAE3F4Y8_9FIRM</name>
<evidence type="ECO:0000256" key="6">
    <source>
        <dbReference type="ARBA" id="ARBA00023136"/>
    </source>
</evidence>
<feature type="transmembrane region" description="Helical" evidence="7">
    <location>
        <begin position="249"/>
        <end position="271"/>
    </location>
</feature>
<dbReference type="PANTHER" id="PTHR30465:SF0">
    <property type="entry name" value="OLIGOPEPTIDE TRANSPORT SYSTEM PERMEASE PROTEIN APPB"/>
    <property type="match status" value="1"/>
</dbReference>
<accession>A0AAE3F4Y8</accession>
<dbReference type="PROSITE" id="PS50928">
    <property type="entry name" value="ABC_TM1"/>
    <property type="match status" value="1"/>
</dbReference>
<dbReference type="Proteomes" id="UP001199915">
    <property type="component" value="Unassembled WGS sequence"/>
</dbReference>
<dbReference type="GO" id="GO:0055085">
    <property type="term" value="P:transmembrane transport"/>
    <property type="evidence" value="ECO:0007669"/>
    <property type="project" value="InterPro"/>
</dbReference>
<dbReference type="AlphaFoldDB" id="A0AAE3F4Y8"/>
<keyword evidence="6 7" id="KW-0472">Membrane</keyword>
<sequence>MKSRNRVLYYGKKAAAFLASVLLLSVLVFYISRLAPGDPLVSYYGDRVEKMTPEERAWAEEKLGLKDPISVQYIRWAGNALQGDFGISYKYKMDVTRVIEGRIGNTLVLGGIGFLLIFTLALLLGIFCAWKEDTWLDRIICKVGTITGCIPEFWLSLLLILVFSMQLKWLPSSGAYSVGKQADFSDRVCHLILPMMVVVLSHLWYYAYMIRNKILDEVREEYVLLARAKGLKRKTVLFRHCLRNTIPSYLGIMAISVPHVLGGTYIVETVFSYPGIGTLAYESARYKDYNLLMLLCLMSGIVVILCNMAAQIINERIDPRMREKEAAETSEVMML</sequence>
<comment type="caution">
    <text evidence="9">The sequence shown here is derived from an EMBL/GenBank/DDBJ whole genome shotgun (WGS) entry which is preliminary data.</text>
</comment>
<evidence type="ECO:0000259" key="8">
    <source>
        <dbReference type="PROSITE" id="PS50928"/>
    </source>
</evidence>
<dbReference type="InterPro" id="IPR035906">
    <property type="entry name" value="MetI-like_sf"/>
</dbReference>
<evidence type="ECO:0000256" key="5">
    <source>
        <dbReference type="ARBA" id="ARBA00022989"/>
    </source>
</evidence>
<organism evidence="9 10">
    <name type="scientific">Fusicatenibacter saccharivorans</name>
    <dbReference type="NCBI Taxonomy" id="1150298"/>
    <lineage>
        <taxon>Bacteria</taxon>
        <taxon>Bacillati</taxon>
        <taxon>Bacillota</taxon>
        <taxon>Clostridia</taxon>
        <taxon>Lachnospirales</taxon>
        <taxon>Lachnospiraceae</taxon>
        <taxon>Fusicatenibacter</taxon>
    </lineage>
</organism>
<dbReference type="PANTHER" id="PTHR30465">
    <property type="entry name" value="INNER MEMBRANE ABC TRANSPORTER"/>
    <property type="match status" value="1"/>
</dbReference>
<evidence type="ECO:0000256" key="2">
    <source>
        <dbReference type="ARBA" id="ARBA00022448"/>
    </source>
</evidence>
<evidence type="ECO:0000313" key="10">
    <source>
        <dbReference type="Proteomes" id="UP001199915"/>
    </source>
</evidence>
<dbReference type="CDD" id="cd06261">
    <property type="entry name" value="TM_PBP2"/>
    <property type="match status" value="1"/>
</dbReference>
<reference evidence="9" key="1">
    <citation type="submission" date="2022-01" db="EMBL/GenBank/DDBJ databases">
        <title>Collection of gut derived symbiotic bacterial strains cultured from healthy donors.</title>
        <authorList>
            <person name="Lin H."/>
            <person name="Kohout C."/>
            <person name="Waligurski E."/>
            <person name="Pamer E.G."/>
        </authorList>
    </citation>
    <scope>NUCLEOTIDE SEQUENCE</scope>
    <source>
        <strain evidence="9">DFI.5.49</strain>
    </source>
</reference>
<feature type="transmembrane region" description="Helical" evidence="7">
    <location>
        <begin position="291"/>
        <end position="313"/>
    </location>
</feature>
<feature type="transmembrane region" description="Helical" evidence="7">
    <location>
        <begin position="151"/>
        <end position="171"/>
    </location>
</feature>
<evidence type="ECO:0000256" key="1">
    <source>
        <dbReference type="ARBA" id="ARBA00004651"/>
    </source>
</evidence>
<feature type="transmembrane region" description="Helical" evidence="7">
    <location>
        <begin position="107"/>
        <end position="130"/>
    </location>
</feature>
<evidence type="ECO:0000256" key="7">
    <source>
        <dbReference type="RuleBase" id="RU363032"/>
    </source>
</evidence>
<dbReference type="EMBL" id="JAKNFS010000025">
    <property type="protein sequence ID" value="MCG4766846.1"/>
    <property type="molecule type" value="Genomic_DNA"/>
</dbReference>
<gene>
    <name evidence="9" type="ORF">L0N21_15230</name>
</gene>
<protein>
    <submittedName>
        <fullName evidence="9">ABC transporter permease</fullName>
    </submittedName>
</protein>
<feature type="domain" description="ABC transmembrane type-1" evidence="8">
    <location>
        <begin position="103"/>
        <end position="310"/>
    </location>
</feature>
<keyword evidence="2 7" id="KW-0813">Transport</keyword>
<dbReference type="Gene3D" id="1.10.3720.10">
    <property type="entry name" value="MetI-like"/>
    <property type="match status" value="1"/>
</dbReference>
<dbReference type="GO" id="GO:0005886">
    <property type="term" value="C:plasma membrane"/>
    <property type="evidence" value="ECO:0007669"/>
    <property type="project" value="UniProtKB-SubCell"/>
</dbReference>
<dbReference type="Pfam" id="PF00528">
    <property type="entry name" value="BPD_transp_1"/>
    <property type="match status" value="1"/>
</dbReference>
<evidence type="ECO:0000256" key="4">
    <source>
        <dbReference type="ARBA" id="ARBA00022692"/>
    </source>
</evidence>
<dbReference type="RefSeq" id="WP_238033573.1">
    <property type="nucleotide sequence ID" value="NZ_JAKNFS010000025.1"/>
</dbReference>
<evidence type="ECO:0000313" key="9">
    <source>
        <dbReference type="EMBL" id="MCG4766846.1"/>
    </source>
</evidence>